<organism evidence="1">
    <name type="scientific">Sylvanvirus sp</name>
    <dbReference type="NCBI Taxonomy" id="2487774"/>
    <lineage>
        <taxon>Viruses</taxon>
    </lineage>
</organism>
<name>A0A3G5AKU4_9VIRU</name>
<reference evidence="1" key="1">
    <citation type="submission" date="2018-10" db="EMBL/GenBank/DDBJ databases">
        <title>Hidden diversity of soil giant viruses.</title>
        <authorList>
            <person name="Schulz F."/>
            <person name="Alteio L."/>
            <person name="Goudeau D."/>
            <person name="Ryan E.M."/>
            <person name="Malmstrom R.R."/>
            <person name="Blanchard J."/>
            <person name="Woyke T."/>
        </authorList>
    </citation>
    <scope>NUCLEOTIDE SEQUENCE</scope>
    <source>
        <strain evidence="1">SYV1</strain>
    </source>
</reference>
<gene>
    <name evidence="1" type="ORF">Sylvanvirus3_23</name>
</gene>
<evidence type="ECO:0000313" key="1">
    <source>
        <dbReference type="EMBL" id="AYV86569.1"/>
    </source>
</evidence>
<proteinExistence type="predicted"/>
<sequence>MNYNKLWEDQPSFIETQLSLWDVIGAQRMYGVPLKFAIAVDTQEIKEVVDNTLLWRPQLSVNISTE</sequence>
<dbReference type="EMBL" id="MK072509">
    <property type="protein sequence ID" value="AYV86569.1"/>
    <property type="molecule type" value="Genomic_DNA"/>
</dbReference>
<accession>A0A3G5AKU4</accession>
<protein>
    <submittedName>
        <fullName evidence="1">Uncharacterized protein</fullName>
    </submittedName>
</protein>